<dbReference type="Gene3D" id="3.40.50.300">
    <property type="entry name" value="P-loop containing nucleotide triphosphate hydrolases"/>
    <property type="match status" value="1"/>
</dbReference>
<keyword evidence="2" id="KW-0547">Nucleotide-binding</keyword>
<keyword evidence="3" id="KW-0342">GTP-binding</keyword>
<dbReference type="InterPro" id="IPR027417">
    <property type="entry name" value="P-loop_NTPase"/>
</dbReference>
<dbReference type="Pfam" id="PF04548">
    <property type="entry name" value="AIG1"/>
    <property type="match status" value="1"/>
</dbReference>
<feature type="domain" description="AIG1-type G" evidence="4">
    <location>
        <begin position="8"/>
        <end position="212"/>
    </location>
</feature>
<evidence type="ECO:0000256" key="2">
    <source>
        <dbReference type="ARBA" id="ARBA00022741"/>
    </source>
</evidence>
<name>A0A9D3Y7N3_DREPO</name>
<organism evidence="5 6">
    <name type="scientific">Dreissena polymorpha</name>
    <name type="common">Zebra mussel</name>
    <name type="synonym">Mytilus polymorpha</name>
    <dbReference type="NCBI Taxonomy" id="45954"/>
    <lineage>
        <taxon>Eukaryota</taxon>
        <taxon>Metazoa</taxon>
        <taxon>Spiralia</taxon>
        <taxon>Lophotrochozoa</taxon>
        <taxon>Mollusca</taxon>
        <taxon>Bivalvia</taxon>
        <taxon>Autobranchia</taxon>
        <taxon>Heteroconchia</taxon>
        <taxon>Euheterodonta</taxon>
        <taxon>Imparidentia</taxon>
        <taxon>Neoheterodontei</taxon>
        <taxon>Myida</taxon>
        <taxon>Dreissenoidea</taxon>
        <taxon>Dreissenidae</taxon>
        <taxon>Dreissena</taxon>
    </lineage>
</organism>
<evidence type="ECO:0000259" key="4">
    <source>
        <dbReference type="PROSITE" id="PS51720"/>
    </source>
</evidence>
<comment type="similarity">
    <text evidence="1">Belongs to the TRAFAC class TrmE-Era-EngA-EngB-Septin-like GTPase superfamily. AIG1/Toc34/Toc159-like paraseptin GTPase family. IAN subfamily.</text>
</comment>
<gene>
    <name evidence="5" type="ORF">DPMN_082857</name>
</gene>
<reference evidence="5" key="2">
    <citation type="submission" date="2020-11" db="EMBL/GenBank/DDBJ databases">
        <authorList>
            <person name="McCartney M.A."/>
            <person name="Auch B."/>
            <person name="Kono T."/>
            <person name="Mallez S."/>
            <person name="Becker A."/>
            <person name="Gohl D.M."/>
            <person name="Silverstein K.A.T."/>
            <person name="Koren S."/>
            <person name="Bechman K.B."/>
            <person name="Herman A."/>
            <person name="Abrahante J.E."/>
            <person name="Garbe J."/>
        </authorList>
    </citation>
    <scope>NUCLEOTIDE SEQUENCE</scope>
    <source>
        <strain evidence="5">Duluth1</strain>
        <tissue evidence="5">Whole animal</tissue>
    </source>
</reference>
<dbReference type="InterPro" id="IPR045058">
    <property type="entry name" value="GIMA/IAN/Toc"/>
</dbReference>
<comment type="caution">
    <text evidence="5">The sequence shown here is derived from an EMBL/GenBank/DDBJ whole genome shotgun (WGS) entry which is preliminary data.</text>
</comment>
<evidence type="ECO:0000256" key="1">
    <source>
        <dbReference type="ARBA" id="ARBA00008535"/>
    </source>
</evidence>
<dbReference type="Proteomes" id="UP000828390">
    <property type="component" value="Unassembled WGS sequence"/>
</dbReference>
<proteinExistence type="inferred from homology"/>
<sequence length="323" mass="36531">MATKNKKLSEYRILLVGKTGSGKSSTGNSILGRMAFKASLGLGSITKATDFAEEVIGGRRVVVVDTPGFYDTLKGNQLISKELIKVYSYLSPGFHSLLFVTSPDRFTKECVKTLKLIYKAFGPNVSKFVIIVVTHRDRLEKGRTSLQDIISTGNPEFQAFFEACDSRIFAIDNTMSGYENSCQITDLFSQINEVMKMSGGRCFTNLQFQTMKLYKRLGRIDGETNVKKARHCLFKRLSTRYGLEEQSVWSPTSVENKKLNMTLKLLQNREFDQLNLQETDDNDSADELETDDLSDVKNPSFLDRLVIFFSRLFKTLFDSVDNP</sequence>
<accession>A0A9D3Y7N3</accession>
<dbReference type="AlphaFoldDB" id="A0A9D3Y7N3"/>
<evidence type="ECO:0000313" key="5">
    <source>
        <dbReference type="EMBL" id="KAH3695398.1"/>
    </source>
</evidence>
<keyword evidence="6" id="KW-1185">Reference proteome</keyword>
<evidence type="ECO:0000256" key="3">
    <source>
        <dbReference type="ARBA" id="ARBA00023134"/>
    </source>
</evidence>
<dbReference type="PANTHER" id="PTHR10903">
    <property type="entry name" value="GTPASE, IMAP FAMILY MEMBER-RELATED"/>
    <property type="match status" value="1"/>
</dbReference>
<dbReference type="GO" id="GO:0005525">
    <property type="term" value="F:GTP binding"/>
    <property type="evidence" value="ECO:0007669"/>
    <property type="project" value="UniProtKB-KW"/>
</dbReference>
<protein>
    <recommendedName>
        <fullName evidence="4">AIG1-type G domain-containing protein</fullName>
    </recommendedName>
</protein>
<reference evidence="5" key="1">
    <citation type="journal article" date="2019" name="bioRxiv">
        <title>The Genome of the Zebra Mussel, Dreissena polymorpha: A Resource for Invasive Species Research.</title>
        <authorList>
            <person name="McCartney M.A."/>
            <person name="Auch B."/>
            <person name="Kono T."/>
            <person name="Mallez S."/>
            <person name="Zhang Y."/>
            <person name="Obille A."/>
            <person name="Becker A."/>
            <person name="Abrahante J.E."/>
            <person name="Garbe J."/>
            <person name="Badalamenti J.P."/>
            <person name="Herman A."/>
            <person name="Mangelson H."/>
            <person name="Liachko I."/>
            <person name="Sullivan S."/>
            <person name="Sone E.D."/>
            <person name="Koren S."/>
            <person name="Silverstein K.A.T."/>
            <person name="Beckman K.B."/>
            <person name="Gohl D.M."/>
        </authorList>
    </citation>
    <scope>NUCLEOTIDE SEQUENCE</scope>
    <source>
        <strain evidence="5">Duluth1</strain>
        <tissue evidence="5">Whole animal</tissue>
    </source>
</reference>
<evidence type="ECO:0000313" key="6">
    <source>
        <dbReference type="Proteomes" id="UP000828390"/>
    </source>
</evidence>
<dbReference type="FunFam" id="3.40.50.300:FF:000366">
    <property type="entry name" value="GTPase, IMAP family member 2"/>
    <property type="match status" value="1"/>
</dbReference>
<dbReference type="PROSITE" id="PS51720">
    <property type="entry name" value="G_AIG1"/>
    <property type="match status" value="1"/>
</dbReference>
<dbReference type="SUPFAM" id="SSF52540">
    <property type="entry name" value="P-loop containing nucleoside triphosphate hydrolases"/>
    <property type="match status" value="1"/>
</dbReference>
<dbReference type="PANTHER" id="PTHR10903:SF184">
    <property type="entry name" value="GTP-BINDING PROTEIN A"/>
    <property type="match status" value="1"/>
</dbReference>
<dbReference type="EMBL" id="JAIWYP010000016">
    <property type="protein sequence ID" value="KAH3695398.1"/>
    <property type="molecule type" value="Genomic_DNA"/>
</dbReference>
<dbReference type="InterPro" id="IPR006703">
    <property type="entry name" value="G_AIG1"/>
</dbReference>